<dbReference type="EMBL" id="MN740728">
    <property type="protein sequence ID" value="QHS80911.1"/>
    <property type="molecule type" value="Genomic_DNA"/>
</dbReference>
<accession>A0A6C0ANH2</accession>
<dbReference type="AlphaFoldDB" id="A0A6C0ANH2"/>
<sequence>MAYSDTFIRIHLVKDSTTTTLDDLVHIVKNLDDSVFEVTFKDNGDPLKHKAYQMTRDNVCDYVYLLLKNLSLDEDGYQKIQFSLPAMPRVIVDASKLNDVYYREHFLELIECGLTMLDKVEKLTIKNPSEKNTCDRRNSYCCRDNNTNMCNWSEIPKSPLHTYFE</sequence>
<reference evidence="1" key="1">
    <citation type="journal article" date="2020" name="Nature">
        <title>Giant virus diversity and host interactions through global metagenomics.</title>
        <authorList>
            <person name="Schulz F."/>
            <person name="Roux S."/>
            <person name="Paez-Espino D."/>
            <person name="Jungbluth S."/>
            <person name="Walsh D.A."/>
            <person name="Denef V.J."/>
            <person name="McMahon K.D."/>
            <person name="Konstantinidis K.T."/>
            <person name="Eloe-Fadrosh E.A."/>
            <person name="Kyrpides N.C."/>
            <person name="Woyke T."/>
        </authorList>
    </citation>
    <scope>NUCLEOTIDE SEQUENCE</scope>
    <source>
        <strain evidence="1">GVMAG-S-1101161-73</strain>
    </source>
</reference>
<name>A0A6C0ANH2_9ZZZZ</name>
<organism evidence="1">
    <name type="scientific">viral metagenome</name>
    <dbReference type="NCBI Taxonomy" id="1070528"/>
    <lineage>
        <taxon>unclassified sequences</taxon>
        <taxon>metagenomes</taxon>
        <taxon>organismal metagenomes</taxon>
    </lineage>
</organism>
<protein>
    <submittedName>
        <fullName evidence="1">Uncharacterized protein</fullName>
    </submittedName>
</protein>
<proteinExistence type="predicted"/>
<evidence type="ECO:0000313" key="1">
    <source>
        <dbReference type="EMBL" id="QHS80911.1"/>
    </source>
</evidence>